<gene>
    <name evidence="4" type="ORF">IZO911_LOCUS10095</name>
    <name evidence="5" type="ORF">KXQ929_LOCUS39936</name>
</gene>
<dbReference type="GO" id="GO:0008270">
    <property type="term" value="F:zinc ion binding"/>
    <property type="evidence" value="ECO:0007669"/>
    <property type="project" value="UniProtKB-KW"/>
</dbReference>
<comment type="caution">
    <text evidence="4">The sequence shown here is derived from an EMBL/GenBank/DDBJ whole genome shotgun (WGS) entry which is preliminary data.</text>
</comment>
<sequence>MATANNKAQCFMCNKEKNTYNCKGCSNEFCFSHLTEHRQRIETQLEAIINDHDQFQQTIIQQKQNSHYSSLIHQINLWETNSIHQIQQTAKECRETLMKLTQKSTDDVEKKFIELSKKLKEIREENEFNEIDLNDFQLKLKQITGEFLQPSNISIQQDSQEFIKKISVISSFETQTKNNRFKQFAITVAGGNGQGQDLNQFNRPEGIFIDNDKSIYIADCWNHRIVKWELNSKTGQIVAGENEYGNQNNQLNSVINIIFDKENNSFIISDLGNRRVIRYFDQNQTDQQIIISNIKCFGLAIDKNGFIYVSDYVNNEVRRWKMGEYNNEGIVVAGGNGKGNHLNQLNGPTNIFIDEDYSLYISDFQNHRVMKWKKDAKEGIIVAGGNGEGDSLNQLTYLNGVIVDHLGQIYVADRDNARVMRWCEGDEEGEIVVGGNGEGNESNQLNFPTGLSFDNEENLYIVDQGNSRVQKYEKILH</sequence>
<dbReference type="Proteomes" id="UP000663868">
    <property type="component" value="Unassembled WGS sequence"/>
</dbReference>
<dbReference type="Pfam" id="PF01436">
    <property type="entry name" value="NHL"/>
    <property type="match status" value="2"/>
</dbReference>
<reference evidence="4" key="1">
    <citation type="submission" date="2021-02" db="EMBL/GenBank/DDBJ databases">
        <authorList>
            <person name="Nowell W R."/>
        </authorList>
    </citation>
    <scope>NUCLEOTIDE SEQUENCE</scope>
</reference>
<dbReference type="PANTHER" id="PTHR24104:SF25">
    <property type="entry name" value="PROTEIN LIN-41"/>
    <property type="match status" value="1"/>
</dbReference>
<proteinExistence type="predicted"/>
<evidence type="ECO:0000256" key="2">
    <source>
        <dbReference type="PROSITE-ProRule" id="PRU00504"/>
    </source>
</evidence>
<protein>
    <submittedName>
        <fullName evidence="4">Uncharacterized protein</fullName>
    </submittedName>
</protein>
<dbReference type="InterPro" id="IPR011042">
    <property type="entry name" value="6-blade_b-propeller_TolB-like"/>
</dbReference>
<evidence type="ECO:0000256" key="1">
    <source>
        <dbReference type="ARBA" id="ARBA00022737"/>
    </source>
</evidence>
<dbReference type="Gene3D" id="2.40.10.500">
    <property type="match status" value="1"/>
</dbReference>
<dbReference type="GO" id="GO:0000209">
    <property type="term" value="P:protein polyubiquitination"/>
    <property type="evidence" value="ECO:0007669"/>
    <property type="project" value="TreeGrafter"/>
</dbReference>
<keyword evidence="1" id="KW-0677">Repeat</keyword>
<dbReference type="AlphaFoldDB" id="A0A813X1R5"/>
<keyword evidence="3" id="KW-0175">Coiled coil</keyword>
<dbReference type="InterPro" id="IPR050952">
    <property type="entry name" value="TRIM-NHL_E3_ligases"/>
</dbReference>
<feature type="repeat" description="NHL" evidence="2">
    <location>
        <begin position="195"/>
        <end position="231"/>
    </location>
</feature>
<dbReference type="PROSITE" id="PS51125">
    <property type="entry name" value="NHL"/>
    <property type="match status" value="1"/>
</dbReference>
<evidence type="ECO:0000313" key="5">
    <source>
        <dbReference type="EMBL" id="CAF4198096.1"/>
    </source>
</evidence>
<dbReference type="GO" id="GO:0043161">
    <property type="term" value="P:proteasome-mediated ubiquitin-dependent protein catabolic process"/>
    <property type="evidence" value="ECO:0007669"/>
    <property type="project" value="TreeGrafter"/>
</dbReference>
<dbReference type="GO" id="GO:0061630">
    <property type="term" value="F:ubiquitin protein ligase activity"/>
    <property type="evidence" value="ECO:0007669"/>
    <property type="project" value="TreeGrafter"/>
</dbReference>
<organism evidence="4 6">
    <name type="scientific">Adineta steineri</name>
    <dbReference type="NCBI Taxonomy" id="433720"/>
    <lineage>
        <taxon>Eukaryota</taxon>
        <taxon>Metazoa</taxon>
        <taxon>Spiralia</taxon>
        <taxon>Gnathifera</taxon>
        <taxon>Rotifera</taxon>
        <taxon>Eurotatoria</taxon>
        <taxon>Bdelloidea</taxon>
        <taxon>Adinetida</taxon>
        <taxon>Adinetidae</taxon>
        <taxon>Adineta</taxon>
    </lineage>
</organism>
<name>A0A813X1R5_9BILA</name>
<dbReference type="SUPFAM" id="SSF101898">
    <property type="entry name" value="NHL repeat"/>
    <property type="match status" value="1"/>
</dbReference>
<dbReference type="Gene3D" id="2.120.10.30">
    <property type="entry name" value="TolB, C-terminal domain"/>
    <property type="match status" value="2"/>
</dbReference>
<dbReference type="PANTHER" id="PTHR24104">
    <property type="entry name" value="E3 UBIQUITIN-PROTEIN LIGASE NHLRC1-RELATED"/>
    <property type="match status" value="1"/>
</dbReference>
<dbReference type="Proteomes" id="UP000663860">
    <property type="component" value="Unassembled WGS sequence"/>
</dbReference>
<feature type="coiled-coil region" evidence="3">
    <location>
        <begin position="83"/>
        <end position="139"/>
    </location>
</feature>
<evidence type="ECO:0000313" key="4">
    <source>
        <dbReference type="EMBL" id="CAF0860416.1"/>
    </source>
</evidence>
<dbReference type="EMBL" id="CAJNOE010000072">
    <property type="protein sequence ID" value="CAF0860416.1"/>
    <property type="molecule type" value="Genomic_DNA"/>
</dbReference>
<accession>A0A813X1R5</accession>
<dbReference type="CDD" id="cd05819">
    <property type="entry name" value="NHL"/>
    <property type="match status" value="1"/>
</dbReference>
<evidence type="ECO:0000256" key="3">
    <source>
        <dbReference type="SAM" id="Coils"/>
    </source>
</evidence>
<dbReference type="InterPro" id="IPR001258">
    <property type="entry name" value="NHL_repeat"/>
</dbReference>
<dbReference type="EMBL" id="CAJOBB010007959">
    <property type="protein sequence ID" value="CAF4198096.1"/>
    <property type="molecule type" value="Genomic_DNA"/>
</dbReference>
<evidence type="ECO:0000313" key="6">
    <source>
        <dbReference type="Proteomes" id="UP000663860"/>
    </source>
</evidence>